<evidence type="ECO:0000313" key="1">
    <source>
        <dbReference type="EMBL" id="ACS84177.1"/>
    </source>
</evidence>
<dbReference type="KEGG" id="dda:Dd703_0363"/>
<dbReference type="EMBL" id="CP001654">
    <property type="protein sequence ID" value="ACS84177.1"/>
    <property type="molecule type" value="Genomic_DNA"/>
</dbReference>
<dbReference type="InterPro" id="IPR024510">
    <property type="entry name" value="DUF2589"/>
</dbReference>
<dbReference type="eggNOG" id="ENOG502ZMKX">
    <property type="taxonomic scope" value="Bacteria"/>
</dbReference>
<dbReference type="AlphaFoldDB" id="C6C832"/>
<reference evidence="1" key="1">
    <citation type="submission" date="2009-06" db="EMBL/GenBank/DDBJ databases">
        <title>Complete sequence of Dickeya dadantii Ech703.</title>
        <authorList>
            <consortium name="US DOE Joint Genome Institute"/>
            <person name="Lucas S."/>
            <person name="Copeland A."/>
            <person name="Lapidus A."/>
            <person name="Glavina del Rio T."/>
            <person name="Dalin E."/>
            <person name="Tice H."/>
            <person name="Bruce D."/>
            <person name="Goodwin L."/>
            <person name="Pitluck S."/>
            <person name="Chertkov O."/>
            <person name="Brettin T."/>
            <person name="Detter J.C."/>
            <person name="Han C."/>
            <person name="Larimer F."/>
            <person name="Land M."/>
            <person name="Hauser L."/>
            <person name="Kyrpides N."/>
            <person name="Mikhailova N."/>
            <person name="Balakrishnan V."/>
            <person name="Glasner J."/>
            <person name="Perna N.T."/>
        </authorList>
    </citation>
    <scope>NUCLEOTIDE SEQUENCE [LARGE SCALE GENOMIC DNA]</scope>
    <source>
        <strain evidence="1">Ech703</strain>
    </source>
</reference>
<dbReference type="Pfam" id="PF11655">
    <property type="entry name" value="DUF2589"/>
    <property type="match status" value="1"/>
</dbReference>
<name>C6C832_MUSP7</name>
<keyword evidence="2" id="KW-1185">Reference proteome</keyword>
<protein>
    <recommendedName>
        <fullName evidence="3">DUF2589 domain-containing protein</fullName>
    </recommendedName>
</protein>
<proteinExistence type="predicted"/>
<sequence>MSKQDSIEFYELIGAPLLGFVQAEHQAAQATLEMVEQLGFEHTSEGKRLRTTAFFTEKCGADGRIERTEHQIPILSLMPIPMMQTKHADLEFGIKINDFELSATSPGLASTEEENGFMAPRRLQMKASLGRMDAGDGGQHRGAQMDMRIKLTIQPGDFPNGISRLLRLMDEAGYSRPLPEGENKA</sequence>
<accession>C6C832</accession>
<evidence type="ECO:0000313" key="2">
    <source>
        <dbReference type="Proteomes" id="UP000002734"/>
    </source>
</evidence>
<dbReference type="STRING" id="579405.Dd703_0363"/>
<evidence type="ECO:0008006" key="3">
    <source>
        <dbReference type="Google" id="ProtNLM"/>
    </source>
</evidence>
<dbReference type="RefSeq" id="WP_012764000.1">
    <property type="nucleotide sequence ID" value="NC_012880.1"/>
</dbReference>
<dbReference type="HOGENOM" id="CLU_1459123_0_0_6"/>
<dbReference type="Proteomes" id="UP000002734">
    <property type="component" value="Chromosome"/>
</dbReference>
<organism evidence="1 2">
    <name type="scientific">Musicola paradisiaca (strain Ech703)</name>
    <name type="common">Dickeya paradisiaca</name>
    <name type="synonym">Dickeya dadantii</name>
    <dbReference type="NCBI Taxonomy" id="579405"/>
    <lineage>
        <taxon>Bacteria</taxon>
        <taxon>Pseudomonadati</taxon>
        <taxon>Pseudomonadota</taxon>
        <taxon>Gammaproteobacteria</taxon>
        <taxon>Enterobacterales</taxon>
        <taxon>Pectobacteriaceae</taxon>
        <taxon>Musicola</taxon>
    </lineage>
</organism>
<gene>
    <name evidence="1" type="ordered locus">Dd703_0363</name>
</gene>